<dbReference type="GO" id="GO:0005737">
    <property type="term" value="C:cytoplasm"/>
    <property type="evidence" value="ECO:0007669"/>
    <property type="project" value="InterPro"/>
</dbReference>
<dbReference type="EMBL" id="DVJN01000238">
    <property type="protein sequence ID" value="HIS93833.1"/>
    <property type="molecule type" value="Genomic_DNA"/>
</dbReference>
<feature type="binding site" evidence="1">
    <location>
        <position position="112"/>
    </location>
    <ligand>
        <name>L-histidine</name>
        <dbReference type="ChEBI" id="CHEBI:57595"/>
    </ligand>
</feature>
<reference evidence="3" key="1">
    <citation type="submission" date="2020-10" db="EMBL/GenBank/DDBJ databases">
        <authorList>
            <person name="Gilroy R."/>
        </authorList>
    </citation>
    <scope>NUCLEOTIDE SEQUENCE</scope>
    <source>
        <strain evidence="3">13766</strain>
    </source>
</reference>
<dbReference type="GO" id="GO:0016757">
    <property type="term" value="F:glycosyltransferase activity"/>
    <property type="evidence" value="ECO:0007669"/>
    <property type="project" value="UniProtKB-KW"/>
</dbReference>
<organism evidence="3 4">
    <name type="scientific">Candidatus Alectryocaccomicrobium excrementavium</name>
    <dbReference type="NCBI Taxonomy" id="2840668"/>
    <lineage>
        <taxon>Bacteria</taxon>
        <taxon>Bacillati</taxon>
        <taxon>Bacillota</taxon>
        <taxon>Clostridia</taxon>
        <taxon>Candidatus Alectryocaccomicrobium</taxon>
    </lineage>
</organism>
<evidence type="ECO:0000313" key="4">
    <source>
        <dbReference type="Proteomes" id="UP000824140"/>
    </source>
</evidence>
<feature type="binding site" evidence="1">
    <location>
        <position position="95"/>
    </location>
    <ligand>
        <name>L-histidine</name>
        <dbReference type="ChEBI" id="CHEBI:57595"/>
    </ligand>
</feature>
<dbReference type="SUPFAM" id="SSF55681">
    <property type="entry name" value="Class II aaRS and biotin synthetases"/>
    <property type="match status" value="1"/>
</dbReference>
<keyword evidence="3" id="KW-0328">Glycosyltransferase</keyword>
<feature type="binding site" evidence="1">
    <location>
        <position position="108"/>
    </location>
    <ligand>
        <name>L-histidine</name>
        <dbReference type="ChEBI" id="CHEBI:57595"/>
    </ligand>
</feature>
<protein>
    <submittedName>
        <fullName evidence="3">ATP phosphoribosyltransferase regulatory subunit</fullName>
    </submittedName>
</protein>
<feature type="domain" description="Class II Histidinyl-tRNA synthetase (HisRS)-like catalytic core" evidence="2">
    <location>
        <begin position="15"/>
        <end position="303"/>
    </location>
</feature>
<feature type="binding site" evidence="1">
    <location>
        <begin position="257"/>
        <end position="258"/>
    </location>
    <ligand>
        <name>L-histidine</name>
        <dbReference type="ChEBI" id="CHEBI:57595"/>
    </ligand>
</feature>
<reference evidence="3" key="2">
    <citation type="journal article" date="2021" name="PeerJ">
        <title>Extensive microbial diversity within the chicken gut microbiome revealed by metagenomics and culture.</title>
        <authorList>
            <person name="Gilroy R."/>
            <person name="Ravi A."/>
            <person name="Getino M."/>
            <person name="Pursley I."/>
            <person name="Horton D.L."/>
            <person name="Alikhan N.F."/>
            <person name="Baker D."/>
            <person name="Gharbi K."/>
            <person name="Hall N."/>
            <person name="Watson M."/>
            <person name="Adriaenssens E.M."/>
            <person name="Foster-Nyarko E."/>
            <person name="Jarju S."/>
            <person name="Secka A."/>
            <person name="Antonio M."/>
            <person name="Oren A."/>
            <person name="Chaudhuri R.R."/>
            <person name="La Ragione R."/>
            <person name="Hildebrand F."/>
            <person name="Pallen M.J."/>
        </authorList>
    </citation>
    <scope>NUCLEOTIDE SEQUENCE</scope>
    <source>
        <strain evidence="3">13766</strain>
    </source>
</reference>
<evidence type="ECO:0000256" key="1">
    <source>
        <dbReference type="PIRSR" id="PIRSR001549-1"/>
    </source>
</evidence>
<dbReference type="PIRSF" id="PIRSF001549">
    <property type="entry name" value="His-tRNA_synth"/>
    <property type="match status" value="1"/>
</dbReference>
<dbReference type="InterPro" id="IPR041715">
    <property type="entry name" value="HisRS-like_core"/>
</dbReference>
<dbReference type="GO" id="GO:0140096">
    <property type="term" value="F:catalytic activity, acting on a protein"/>
    <property type="evidence" value="ECO:0007669"/>
    <property type="project" value="UniProtKB-ARBA"/>
</dbReference>
<dbReference type="AlphaFoldDB" id="A0A9D1G304"/>
<gene>
    <name evidence="3" type="ORF">IAA84_12530</name>
</gene>
<dbReference type="Gene3D" id="3.30.930.10">
    <property type="entry name" value="Bira Bifunctional Protein, Domain 2"/>
    <property type="match status" value="1"/>
</dbReference>
<keyword evidence="3" id="KW-0808">Transferase</keyword>
<dbReference type="PANTHER" id="PTHR43707:SF1">
    <property type="entry name" value="HISTIDINE--TRNA LIGASE, MITOCHONDRIAL-RELATED"/>
    <property type="match status" value="1"/>
</dbReference>
<comment type="caution">
    <text evidence="3">The sequence shown here is derived from an EMBL/GenBank/DDBJ whole genome shotgun (WGS) entry which is preliminary data.</text>
</comment>
<name>A0A9D1G304_9FIRM</name>
<accession>A0A9D1G304</accession>
<dbReference type="InterPro" id="IPR045864">
    <property type="entry name" value="aa-tRNA-synth_II/BPL/LPL"/>
</dbReference>
<dbReference type="GO" id="GO:0004821">
    <property type="term" value="F:histidine-tRNA ligase activity"/>
    <property type="evidence" value="ECO:0007669"/>
    <property type="project" value="TreeGrafter"/>
</dbReference>
<feature type="binding site" evidence="1">
    <location>
        <begin position="69"/>
        <end position="71"/>
    </location>
    <ligand>
        <name>L-histidine</name>
        <dbReference type="ChEBI" id="CHEBI:57595"/>
    </ligand>
</feature>
<dbReference type="Proteomes" id="UP000824140">
    <property type="component" value="Unassembled WGS sequence"/>
</dbReference>
<evidence type="ECO:0000313" key="3">
    <source>
        <dbReference type="EMBL" id="HIS93833.1"/>
    </source>
</evidence>
<evidence type="ECO:0000259" key="2">
    <source>
        <dbReference type="Pfam" id="PF13393"/>
    </source>
</evidence>
<sequence>MTTAMDALPGDVRLQFTLRALYEQYGYHLYRMAKFEPYDMYRENKNFLRGENIITFSNPNGVLMALKPDVTLSIVKNAKPDVKTQKLYYHENVFRREKNSREYGEIWQMGLEFIGGGTGYAEAEVVALANKSLRATGGETVLNISHMGFVTALLDAAALPMEARDGLLAALRQKNRSGVAAILAQNGVEEESASVLCALATFSRPLAGALPALRALCKNAEMEAAVGEMEALAGALCVLDDLSGVRVDFSVVNDLDYYNGLVFQGYVKGIPRAVMSGGRYDNMMRRLNKPQNALGFALYLDELERALREVKPYDVDAVLLYGNARPEAAAQAAAALLKEGISVRAECEMPETVRARRIYRLLSDGRMEVELHA</sequence>
<dbReference type="PANTHER" id="PTHR43707">
    <property type="entry name" value="HISTIDYL-TRNA SYNTHETASE"/>
    <property type="match status" value="1"/>
</dbReference>
<dbReference type="Pfam" id="PF13393">
    <property type="entry name" value="tRNA-synt_His"/>
    <property type="match status" value="1"/>
</dbReference>
<dbReference type="GO" id="GO:0006427">
    <property type="term" value="P:histidyl-tRNA aminoacylation"/>
    <property type="evidence" value="ECO:0007669"/>
    <property type="project" value="TreeGrafter"/>
</dbReference>
<proteinExistence type="predicted"/>
<dbReference type="InterPro" id="IPR004516">
    <property type="entry name" value="HisRS/HisZ"/>
</dbReference>